<dbReference type="EMBL" id="JAVDXZ010000001">
    <property type="protein sequence ID" value="MDR7330056.1"/>
    <property type="molecule type" value="Genomic_DNA"/>
</dbReference>
<keyword evidence="8" id="KW-1185">Reference proteome</keyword>
<dbReference type="Gene3D" id="1.10.10.10">
    <property type="entry name" value="Winged helix-like DNA-binding domain superfamily/Winged helix DNA-binding domain"/>
    <property type="match status" value="1"/>
</dbReference>
<sequence length="420" mass="44472">MTQSLPARIVDLVRGRLDDGTLSPGDRLESTRTLAKQMGVSRGSVVTAYEQLVGEGFLVADRGGTRVNPDLPARRARTAVRPVRSAATLLAPGVPDTSELATHTWRAAWRMAAAEPAAHPAPGSRRLRQQIADHVRLTRSVSVTADNVVITAGARDGLRTIMGVTEGPVGVDDPGFPTLHAVPRALGREVVPIAADAEGMSVTALAEANPSVVLVMPNHLYPTGTQMPASRRLELIEWARGSGALIVEDDYDSELRPAHAALAGLDEHAVLLGSFAKTLTPALGLGFLIVPEHLVEAAGAATAPVSGVVQDAMANFMAEDGLRRHTAKMRRIYRRRRRIVSEVLPEAVPMDGGLHAVIEVANRTVEEHVVARCRAAGFGVAGLADYWTASERGGVVLGVGGLDDARLRTALGRLADVIRG</sequence>
<protein>
    <submittedName>
        <fullName evidence="7">GntR family transcriptional regulator/MocR family aminotransferase</fullName>
    </submittedName>
</protein>
<dbReference type="SMART" id="SM00345">
    <property type="entry name" value="HTH_GNTR"/>
    <property type="match status" value="1"/>
</dbReference>
<dbReference type="SUPFAM" id="SSF53383">
    <property type="entry name" value="PLP-dependent transferases"/>
    <property type="match status" value="1"/>
</dbReference>
<dbReference type="InterPro" id="IPR000524">
    <property type="entry name" value="Tscrpt_reg_HTH_GntR"/>
</dbReference>
<dbReference type="PANTHER" id="PTHR46577:SF1">
    <property type="entry name" value="HTH-TYPE TRANSCRIPTIONAL REGULATORY PROTEIN GABR"/>
    <property type="match status" value="1"/>
</dbReference>
<evidence type="ECO:0000256" key="4">
    <source>
        <dbReference type="ARBA" id="ARBA00023125"/>
    </source>
</evidence>
<keyword evidence="3" id="KW-0805">Transcription regulation</keyword>
<dbReference type="InterPro" id="IPR036390">
    <property type="entry name" value="WH_DNA-bd_sf"/>
</dbReference>
<dbReference type="GO" id="GO:0008483">
    <property type="term" value="F:transaminase activity"/>
    <property type="evidence" value="ECO:0007669"/>
    <property type="project" value="UniProtKB-KW"/>
</dbReference>
<feature type="domain" description="HTH gntR-type" evidence="6">
    <location>
        <begin position="3"/>
        <end position="70"/>
    </location>
</feature>
<evidence type="ECO:0000256" key="5">
    <source>
        <dbReference type="ARBA" id="ARBA00023163"/>
    </source>
</evidence>
<evidence type="ECO:0000256" key="1">
    <source>
        <dbReference type="ARBA" id="ARBA00005384"/>
    </source>
</evidence>
<dbReference type="Pfam" id="PF00392">
    <property type="entry name" value="GntR"/>
    <property type="match status" value="1"/>
</dbReference>
<comment type="similarity">
    <text evidence="1">In the C-terminal section; belongs to the class-I pyridoxal-phosphate-dependent aminotransferase family.</text>
</comment>
<dbReference type="InterPro" id="IPR015424">
    <property type="entry name" value="PyrdxlP-dep_Trfase"/>
</dbReference>
<dbReference type="InterPro" id="IPR015421">
    <property type="entry name" value="PyrdxlP-dep_Trfase_major"/>
</dbReference>
<dbReference type="RefSeq" id="WP_290195402.1">
    <property type="nucleotide sequence ID" value="NZ_CP047654.1"/>
</dbReference>
<dbReference type="Pfam" id="PF00155">
    <property type="entry name" value="Aminotran_1_2"/>
    <property type="match status" value="1"/>
</dbReference>
<dbReference type="CDD" id="cd07377">
    <property type="entry name" value="WHTH_GntR"/>
    <property type="match status" value="1"/>
</dbReference>
<dbReference type="InterPro" id="IPR036388">
    <property type="entry name" value="WH-like_DNA-bd_sf"/>
</dbReference>
<evidence type="ECO:0000313" key="7">
    <source>
        <dbReference type="EMBL" id="MDR7330056.1"/>
    </source>
</evidence>
<keyword evidence="7" id="KW-0032">Aminotransferase</keyword>
<keyword evidence="5" id="KW-0804">Transcription</keyword>
<dbReference type="CDD" id="cd00609">
    <property type="entry name" value="AAT_like"/>
    <property type="match status" value="1"/>
</dbReference>
<evidence type="ECO:0000256" key="2">
    <source>
        <dbReference type="ARBA" id="ARBA00022898"/>
    </source>
</evidence>
<dbReference type="Gene3D" id="3.40.640.10">
    <property type="entry name" value="Type I PLP-dependent aspartate aminotransferase-like (Major domain)"/>
    <property type="match status" value="1"/>
</dbReference>
<keyword evidence="2" id="KW-0663">Pyridoxal phosphate</keyword>
<dbReference type="PROSITE" id="PS50949">
    <property type="entry name" value="HTH_GNTR"/>
    <property type="match status" value="1"/>
</dbReference>
<comment type="caution">
    <text evidence="7">The sequence shown here is derived from an EMBL/GenBank/DDBJ whole genome shotgun (WGS) entry which is preliminary data.</text>
</comment>
<reference evidence="7" key="1">
    <citation type="submission" date="2023-07" db="EMBL/GenBank/DDBJ databases">
        <title>Sequencing the genomes of 1000 actinobacteria strains.</title>
        <authorList>
            <person name="Klenk H.-P."/>
        </authorList>
    </citation>
    <scope>NUCLEOTIDE SEQUENCE</scope>
    <source>
        <strain evidence="7">DSM 107476</strain>
    </source>
</reference>
<evidence type="ECO:0000259" key="6">
    <source>
        <dbReference type="PROSITE" id="PS50949"/>
    </source>
</evidence>
<dbReference type="InterPro" id="IPR004839">
    <property type="entry name" value="Aminotransferase_I/II_large"/>
</dbReference>
<evidence type="ECO:0000256" key="3">
    <source>
        <dbReference type="ARBA" id="ARBA00023015"/>
    </source>
</evidence>
<dbReference type="InterPro" id="IPR051446">
    <property type="entry name" value="HTH_trans_reg/aminotransferase"/>
</dbReference>
<dbReference type="SUPFAM" id="SSF46785">
    <property type="entry name" value="Winged helix' DNA-binding domain"/>
    <property type="match status" value="1"/>
</dbReference>
<dbReference type="PANTHER" id="PTHR46577">
    <property type="entry name" value="HTH-TYPE TRANSCRIPTIONAL REGULATORY PROTEIN GABR"/>
    <property type="match status" value="1"/>
</dbReference>
<accession>A0ABU1ZYR6</accession>
<keyword evidence="7" id="KW-0808">Transferase</keyword>
<gene>
    <name evidence="7" type="ORF">J2S39_001732</name>
</gene>
<evidence type="ECO:0000313" key="8">
    <source>
        <dbReference type="Proteomes" id="UP001180840"/>
    </source>
</evidence>
<keyword evidence="4" id="KW-0238">DNA-binding</keyword>
<proteinExistence type="inferred from homology"/>
<dbReference type="Proteomes" id="UP001180840">
    <property type="component" value="Unassembled WGS sequence"/>
</dbReference>
<organism evidence="7 8">
    <name type="scientific">Corynebacterium guangdongense</name>
    <dbReference type="NCBI Taxonomy" id="1783348"/>
    <lineage>
        <taxon>Bacteria</taxon>
        <taxon>Bacillati</taxon>
        <taxon>Actinomycetota</taxon>
        <taxon>Actinomycetes</taxon>
        <taxon>Mycobacteriales</taxon>
        <taxon>Corynebacteriaceae</taxon>
        <taxon>Corynebacterium</taxon>
    </lineage>
</organism>
<name>A0ABU1ZYR6_9CORY</name>